<feature type="signal peptide" evidence="1">
    <location>
        <begin position="1"/>
        <end position="19"/>
    </location>
</feature>
<gene>
    <name evidence="2" type="ORF">FRY74_01910</name>
</gene>
<sequence>MKKILLLLLVCLSVTLTKAQDSFNEKFLEANTLMEESTYNLALPIWLELNLEQPDNNNVNYKIGVCYMHSANEKNKSLPYLVKAAENTTNNYDPFSNGEKQAPVESYFYLAQAYHLNYELDKAMENYTTFQGKISKKHYLFDELEHYKQQCANAQLAVKNPVNIIVNNLGNKINTEYPEYSPILSLDESIIYFTSRRLRPDSSNYFFKDENDGMYYEDIFMSENIDGTWSDPQPLSINTEYHEATINMSMDGQTLFIYKDDNGNGNLYSSNNVDGEWTTPSLLGSDINSDADETHAAISPDGKILYFVSDRENGIGGQDIYFCKKLPNGEWAKAQNLGTAINTKYDEDGIFIHPDGKTLYFSSKGHTSIGGFDVFYSEFDEETETWGVPVNLGYPVNSTDDDVFFVTSADGKRGYYSSTQDKGMGEKDIYMISLVDAEEKPLTLLTGIIRVIGEETLPENAQITVTDNATGNLIGIFKPRKRDGKFSIILEPNMDYHIVYAAAEYTQEEDLYVPPVSSFKEINRGIELQDVVFGEQNDMITYLKGFIEYKKLLASGTKISLLDENDNLLESTTSDDKGFFEFKNLKPDEYYLVKLDGVDDDFVNNAKVYVVNSNGEKVMLAIKKNKNRRLFKALPAGAADKLPILNESDDTEIATNEDNSTNDPSINDISTNNKELASYQEFFNYNIKTINTSNTKYIDLINKAKIGSKITIEIEASASKVPTRTYKTNKHLAENRAQEAKNVILKSLKDNGISESNITFKKAKSLVQGPKYNGDYENKSIYEKYQYVIIRLK</sequence>
<dbReference type="RefSeq" id="WP_147098066.1">
    <property type="nucleotide sequence ID" value="NZ_VOOS01000001.1"/>
</dbReference>
<dbReference type="Gene3D" id="2.120.10.30">
    <property type="entry name" value="TolB, C-terminal domain"/>
    <property type="match status" value="1"/>
</dbReference>
<comment type="caution">
    <text evidence="2">The sequence shown here is derived from an EMBL/GenBank/DDBJ whole genome shotgun (WGS) entry which is preliminary data.</text>
</comment>
<reference evidence="2 3" key="1">
    <citation type="submission" date="2019-08" db="EMBL/GenBank/DDBJ databases">
        <title>Genome of Vicingus serpentipes NCIMB 15042.</title>
        <authorList>
            <person name="Bowman J.P."/>
        </authorList>
    </citation>
    <scope>NUCLEOTIDE SEQUENCE [LARGE SCALE GENOMIC DNA]</scope>
    <source>
        <strain evidence="2 3">NCIMB 15042</strain>
    </source>
</reference>
<dbReference type="InterPro" id="IPR011990">
    <property type="entry name" value="TPR-like_helical_dom_sf"/>
</dbReference>
<protein>
    <recommendedName>
        <fullName evidence="4">OmpA family protein</fullName>
    </recommendedName>
</protein>
<dbReference type="Proteomes" id="UP000321721">
    <property type="component" value="Unassembled WGS sequence"/>
</dbReference>
<evidence type="ECO:0008006" key="4">
    <source>
        <dbReference type="Google" id="ProtNLM"/>
    </source>
</evidence>
<organism evidence="2 3">
    <name type="scientific">Vicingus serpentipes</name>
    <dbReference type="NCBI Taxonomy" id="1926625"/>
    <lineage>
        <taxon>Bacteria</taxon>
        <taxon>Pseudomonadati</taxon>
        <taxon>Bacteroidota</taxon>
        <taxon>Flavobacteriia</taxon>
        <taxon>Flavobacteriales</taxon>
        <taxon>Vicingaceae</taxon>
        <taxon>Vicingus</taxon>
    </lineage>
</organism>
<dbReference type="Gene3D" id="2.60.40.10">
    <property type="entry name" value="Immunoglobulins"/>
    <property type="match status" value="1"/>
</dbReference>
<dbReference type="SUPFAM" id="SSF48452">
    <property type="entry name" value="TPR-like"/>
    <property type="match status" value="1"/>
</dbReference>
<dbReference type="InterPro" id="IPR013783">
    <property type="entry name" value="Ig-like_fold"/>
</dbReference>
<dbReference type="InterPro" id="IPR011659">
    <property type="entry name" value="WD40"/>
</dbReference>
<dbReference type="OrthoDB" id="9809364at2"/>
<name>A0A5C6RXC4_9FLAO</name>
<feature type="chain" id="PRO_5023099357" description="OmpA family protein" evidence="1">
    <location>
        <begin position="20"/>
        <end position="793"/>
    </location>
</feature>
<accession>A0A5C6RXC4</accession>
<evidence type="ECO:0000313" key="3">
    <source>
        <dbReference type="Proteomes" id="UP000321721"/>
    </source>
</evidence>
<evidence type="ECO:0000256" key="1">
    <source>
        <dbReference type="SAM" id="SignalP"/>
    </source>
</evidence>
<dbReference type="SUPFAM" id="SSF82171">
    <property type="entry name" value="DPP6 N-terminal domain-like"/>
    <property type="match status" value="1"/>
</dbReference>
<dbReference type="SUPFAM" id="SSF117074">
    <property type="entry name" value="Hypothetical protein PA1324"/>
    <property type="match status" value="1"/>
</dbReference>
<dbReference type="InterPro" id="IPR011042">
    <property type="entry name" value="6-blade_b-propeller_TolB-like"/>
</dbReference>
<dbReference type="AlphaFoldDB" id="A0A5C6RXC4"/>
<evidence type="ECO:0000313" key="2">
    <source>
        <dbReference type="EMBL" id="TXB66961.1"/>
    </source>
</evidence>
<proteinExistence type="predicted"/>
<dbReference type="EMBL" id="VOOS01000001">
    <property type="protein sequence ID" value="TXB66961.1"/>
    <property type="molecule type" value="Genomic_DNA"/>
</dbReference>
<dbReference type="Gene3D" id="1.25.40.10">
    <property type="entry name" value="Tetratricopeptide repeat domain"/>
    <property type="match status" value="1"/>
</dbReference>
<keyword evidence="3" id="KW-1185">Reference proteome</keyword>
<dbReference type="Pfam" id="PF07676">
    <property type="entry name" value="PD40"/>
    <property type="match status" value="3"/>
</dbReference>
<keyword evidence="1" id="KW-0732">Signal</keyword>